<name>A0AAV1YFP5_LUPLU</name>
<dbReference type="AlphaFoldDB" id="A0AAV1YFP5"/>
<accession>A0AAV1YFP5</accession>
<evidence type="ECO:0000313" key="1">
    <source>
        <dbReference type="EMBL" id="CAL0332837.1"/>
    </source>
</evidence>
<dbReference type="EMBL" id="CAXHTB010000024">
    <property type="protein sequence ID" value="CAL0332837.1"/>
    <property type="molecule type" value="Genomic_DNA"/>
</dbReference>
<comment type="caution">
    <text evidence="1">The sequence shown here is derived from an EMBL/GenBank/DDBJ whole genome shotgun (WGS) entry which is preliminary data.</text>
</comment>
<evidence type="ECO:0000313" key="2">
    <source>
        <dbReference type="Proteomes" id="UP001497480"/>
    </source>
</evidence>
<reference evidence="1 2" key="1">
    <citation type="submission" date="2024-03" db="EMBL/GenBank/DDBJ databases">
        <authorList>
            <person name="Martinez-Hernandez J."/>
        </authorList>
    </citation>
    <scope>NUCLEOTIDE SEQUENCE [LARGE SCALE GENOMIC DNA]</scope>
</reference>
<proteinExistence type="predicted"/>
<gene>
    <name evidence="1" type="ORF">LLUT_LOCUS33897</name>
</gene>
<protein>
    <submittedName>
        <fullName evidence="1">Uncharacterized protein</fullName>
    </submittedName>
</protein>
<sequence length="56" mass="6626">MDFTIKERFFNASGSAPSFKERILYQQIIKQRFHAADDFRNQRDDSCQDGRRSSPL</sequence>
<dbReference type="Proteomes" id="UP001497480">
    <property type="component" value="Unassembled WGS sequence"/>
</dbReference>
<organism evidence="1 2">
    <name type="scientific">Lupinus luteus</name>
    <name type="common">European yellow lupine</name>
    <dbReference type="NCBI Taxonomy" id="3873"/>
    <lineage>
        <taxon>Eukaryota</taxon>
        <taxon>Viridiplantae</taxon>
        <taxon>Streptophyta</taxon>
        <taxon>Embryophyta</taxon>
        <taxon>Tracheophyta</taxon>
        <taxon>Spermatophyta</taxon>
        <taxon>Magnoliopsida</taxon>
        <taxon>eudicotyledons</taxon>
        <taxon>Gunneridae</taxon>
        <taxon>Pentapetalae</taxon>
        <taxon>rosids</taxon>
        <taxon>fabids</taxon>
        <taxon>Fabales</taxon>
        <taxon>Fabaceae</taxon>
        <taxon>Papilionoideae</taxon>
        <taxon>50 kb inversion clade</taxon>
        <taxon>genistoids sensu lato</taxon>
        <taxon>core genistoids</taxon>
        <taxon>Genisteae</taxon>
        <taxon>Lupinus</taxon>
    </lineage>
</organism>
<keyword evidence="2" id="KW-1185">Reference proteome</keyword>